<evidence type="ECO:0000313" key="2">
    <source>
        <dbReference type="Proteomes" id="UP000326554"/>
    </source>
</evidence>
<dbReference type="EMBL" id="VYQE01000005">
    <property type="protein sequence ID" value="KAA9006119.1"/>
    <property type="molecule type" value="Genomic_DNA"/>
</dbReference>
<evidence type="ECO:0000313" key="1">
    <source>
        <dbReference type="EMBL" id="KAA9006119.1"/>
    </source>
</evidence>
<organism evidence="1 2">
    <name type="scientific">Histidinibacterium aquaticum</name>
    <dbReference type="NCBI Taxonomy" id="2613962"/>
    <lineage>
        <taxon>Bacteria</taxon>
        <taxon>Pseudomonadati</taxon>
        <taxon>Pseudomonadota</taxon>
        <taxon>Alphaproteobacteria</taxon>
        <taxon>Rhodobacterales</taxon>
        <taxon>Paracoccaceae</taxon>
        <taxon>Histidinibacterium</taxon>
    </lineage>
</organism>
<comment type="caution">
    <text evidence="1">The sequence shown here is derived from an EMBL/GenBank/DDBJ whole genome shotgun (WGS) entry which is preliminary data.</text>
</comment>
<protein>
    <submittedName>
        <fullName evidence="1">Uncharacterized protein</fullName>
    </submittedName>
</protein>
<accession>A0A5J5GD44</accession>
<name>A0A5J5GD44_9RHOB</name>
<proteinExistence type="predicted"/>
<reference evidence="1 2" key="1">
    <citation type="submission" date="2019-09" db="EMBL/GenBank/DDBJ databases">
        <authorList>
            <person name="Park J.-S."/>
            <person name="Choi H.-J."/>
        </authorList>
    </citation>
    <scope>NUCLEOTIDE SEQUENCE [LARGE SCALE GENOMIC DNA]</scope>
    <source>
        <strain evidence="1 2">176SS1-4</strain>
    </source>
</reference>
<dbReference type="RefSeq" id="WP_150446371.1">
    <property type="nucleotide sequence ID" value="NZ_VYQE01000005.1"/>
</dbReference>
<sequence>MADVLNIGKAQFTAHPVSAATAEAVLSDPIPKSAVWRDVWRWDGTTGKVLVAATEKAAVPLPNALVFRRARADDAGVVATDPEASKKMAQRFLETVGAPDLKTVMQALAKVMTIPHKALPLDRFERLKPVVGFTLKQHTDFVVLELRGPDGISAFLCLPNRVSYHHEIAQVLDEIGFEDLMAEAPELREVQPSFVVPAKSVANAKLRRMALAKRADEMAAAKARLPAGAGGEVARQNMEARTLRLAEEQRALTPAKAKGGS</sequence>
<keyword evidence="2" id="KW-1185">Reference proteome</keyword>
<dbReference type="Proteomes" id="UP000326554">
    <property type="component" value="Unassembled WGS sequence"/>
</dbReference>
<gene>
    <name evidence="1" type="ORF">F3S47_16360</name>
</gene>
<dbReference type="AlphaFoldDB" id="A0A5J5GD44"/>